<keyword evidence="4" id="KW-1185">Reference proteome</keyword>
<organism evidence="3 4">
    <name type="scientific">Microbacterium murale</name>
    <dbReference type="NCBI Taxonomy" id="1081040"/>
    <lineage>
        <taxon>Bacteria</taxon>
        <taxon>Bacillati</taxon>
        <taxon>Actinomycetota</taxon>
        <taxon>Actinomycetes</taxon>
        <taxon>Micrococcales</taxon>
        <taxon>Microbacteriaceae</taxon>
        <taxon>Microbacterium</taxon>
    </lineage>
</organism>
<keyword evidence="2" id="KW-0472">Membrane</keyword>
<keyword evidence="2" id="KW-1133">Transmembrane helix</keyword>
<evidence type="ECO:0000256" key="1">
    <source>
        <dbReference type="SAM" id="MobiDB-lite"/>
    </source>
</evidence>
<dbReference type="EMBL" id="JAUSXK010000001">
    <property type="protein sequence ID" value="MDQ0643718.1"/>
    <property type="molecule type" value="Genomic_DNA"/>
</dbReference>
<reference evidence="3 4" key="1">
    <citation type="submission" date="2023-07" db="EMBL/GenBank/DDBJ databases">
        <title>Comparative genomics of wheat-associated soil bacteria to identify genetic determinants of phenazine resistance.</title>
        <authorList>
            <person name="Mouncey N."/>
        </authorList>
    </citation>
    <scope>NUCLEOTIDE SEQUENCE [LARGE SCALE GENOMIC DNA]</scope>
    <source>
        <strain evidence="3 4">W2I7</strain>
    </source>
</reference>
<gene>
    <name evidence="3" type="ORF">QFZ46_001878</name>
</gene>
<proteinExistence type="predicted"/>
<sequence length="58" mass="6298">MSDVERHGQDSPAPASGEEDYGRLGERRTRRMRIVAWVTIVALILIGGGSTVLSLLFG</sequence>
<accession>A0ABU0P8T2</accession>
<feature type="region of interest" description="Disordered" evidence="1">
    <location>
        <begin position="1"/>
        <end position="24"/>
    </location>
</feature>
<evidence type="ECO:0000313" key="4">
    <source>
        <dbReference type="Proteomes" id="UP001239085"/>
    </source>
</evidence>
<evidence type="ECO:0000313" key="3">
    <source>
        <dbReference type="EMBL" id="MDQ0643718.1"/>
    </source>
</evidence>
<name>A0ABU0P8T2_9MICO</name>
<evidence type="ECO:0000256" key="2">
    <source>
        <dbReference type="SAM" id="Phobius"/>
    </source>
</evidence>
<feature type="transmembrane region" description="Helical" evidence="2">
    <location>
        <begin position="34"/>
        <end position="57"/>
    </location>
</feature>
<comment type="caution">
    <text evidence="3">The sequence shown here is derived from an EMBL/GenBank/DDBJ whole genome shotgun (WGS) entry which is preliminary data.</text>
</comment>
<dbReference type="RefSeq" id="WP_307360714.1">
    <property type="nucleotide sequence ID" value="NZ_JAUSXK010000001.1"/>
</dbReference>
<keyword evidence="2" id="KW-0812">Transmembrane</keyword>
<protein>
    <submittedName>
        <fullName evidence="3">Uncharacterized protein</fullName>
    </submittedName>
</protein>
<dbReference type="Proteomes" id="UP001239085">
    <property type="component" value="Unassembled WGS sequence"/>
</dbReference>